<dbReference type="InterPro" id="IPR018422">
    <property type="entry name" value="Cation/H_exchanger_CPA1"/>
</dbReference>
<comment type="similarity">
    <text evidence="10">Belongs to the monovalent cation:proton antiporter 1 (CPA1) transporter (TC 2.A.36) family.</text>
</comment>
<keyword evidence="9 10" id="KW-0739">Sodium transport</keyword>
<reference evidence="14" key="1">
    <citation type="submission" date="2023-07" db="EMBL/GenBank/DDBJ databases">
        <title>Conexibacter stalactiti sp. nov., isolated from stalactites in a lava cave and emended description of the genus Conexibacter.</title>
        <authorList>
            <person name="Lee S.D."/>
        </authorList>
    </citation>
    <scope>NUCLEOTIDE SEQUENCE [LARGE SCALE GENOMIC DNA]</scope>
    <source>
        <strain evidence="14">KCTC 39840</strain>
    </source>
</reference>
<comment type="function">
    <text evidence="10">Na(+)/H(+) antiporter that extrudes sodium in exchange for external protons.</text>
</comment>
<dbReference type="Proteomes" id="UP001284601">
    <property type="component" value="Unassembled WGS sequence"/>
</dbReference>
<evidence type="ECO:0000256" key="9">
    <source>
        <dbReference type="ARBA" id="ARBA00023201"/>
    </source>
</evidence>
<organism evidence="13 14">
    <name type="scientific">Conexibacter stalactiti</name>
    <dbReference type="NCBI Taxonomy" id="1940611"/>
    <lineage>
        <taxon>Bacteria</taxon>
        <taxon>Bacillati</taxon>
        <taxon>Actinomycetota</taxon>
        <taxon>Thermoleophilia</taxon>
        <taxon>Solirubrobacterales</taxon>
        <taxon>Conexibacteraceae</taxon>
        <taxon>Conexibacter</taxon>
    </lineage>
</organism>
<feature type="transmembrane region" description="Helical" evidence="10">
    <location>
        <begin position="209"/>
        <end position="227"/>
    </location>
</feature>
<sequence>MEHIELTLLGLLLAVVGLTALARLWNVPYPILLVIGGSLLGFVPGLPSVELDPDLVLLVFLPPLLFNAAYFASPRDMKLLWRPITLNAIGLVLLTACAVAWVAHTLVDDLSWAAAFTLGAICAPTDPLAATAIARRLGVPARLVSVIEGESLVNDGSALVIYRVAVAAAVGGSFDLLDAGWEFVANVAGGIAIGALVGFALLPLFRRALADPLISVTLSLAAGYLGYIPAEELGVSGVLGAVTVGLVLCWHAPTITDPLSRLTGYAFWDVLVFLLNALLFVLVGFQLHEVVTHQERSLALLLGLGAAVSAAVIATRLLWGNTTPYIIRALDRRPKQRLLRVGWRERMVIGWSGMRGAVSLAAALALPLDFPERDLLLFLTLTVIFATLVVQGLTLPWLIRTLGIEDDGSPAREELHARRAATEAAISRLEELREEEWTRDSTVRLMRKNYDVRQRRLAQVAGERSFEQDGEDLGEHTDARARLTKELIDAERAIVVALRNEGTISDEVMHRLERELDLQELGIAAYRREPSVAPDGAA</sequence>
<keyword evidence="2 10" id="KW-0813">Transport</keyword>
<feature type="transmembrane region" description="Helical" evidence="10">
    <location>
        <begin position="31"/>
        <end position="49"/>
    </location>
</feature>
<feature type="transmembrane region" description="Helical" evidence="10">
    <location>
        <begin position="265"/>
        <end position="287"/>
    </location>
</feature>
<keyword evidence="8 10" id="KW-0472">Membrane</keyword>
<keyword evidence="4 10" id="KW-0812">Transmembrane</keyword>
<dbReference type="InterPro" id="IPR006153">
    <property type="entry name" value="Cation/H_exchanger_TM"/>
</dbReference>
<feature type="transmembrane region" description="Helical" evidence="10">
    <location>
        <begin position="348"/>
        <end position="370"/>
    </location>
</feature>
<feature type="transmembrane region" description="Helical" evidence="10">
    <location>
        <begin position="6"/>
        <end position="24"/>
    </location>
</feature>
<keyword evidence="10" id="KW-0050">Antiport</keyword>
<evidence type="ECO:0000256" key="1">
    <source>
        <dbReference type="ARBA" id="ARBA00004651"/>
    </source>
</evidence>
<feature type="coiled-coil region" evidence="11">
    <location>
        <begin position="473"/>
        <end position="529"/>
    </location>
</feature>
<feature type="transmembrane region" description="Helical" evidence="10">
    <location>
        <begin position="84"/>
        <end position="103"/>
    </location>
</feature>
<evidence type="ECO:0000256" key="4">
    <source>
        <dbReference type="ARBA" id="ARBA00022692"/>
    </source>
</evidence>
<dbReference type="PANTHER" id="PTHR10110">
    <property type="entry name" value="SODIUM/HYDROGEN EXCHANGER"/>
    <property type="match status" value="1"/>
</dbReference>
<dbReference type="PANTHER" id="PTHR10110:SF86">
    <property type="entry name" value="SODIUM_HYDROGEN EXCHANGER 7"/>
    <property type="match status" value="1"/>
</dbReference>
<keyword evidence="5 10" id="KW-1133">Transmembrane helix</keyword>
<evidence type="ECO:0000256" key="6">
    <source>
        <dbReference type="ARBA" id="ARBA00023053"/>
    </source>
</evidence>
<evidence type="ECO:0000256" key="8">
    <source>
        <dbReference type="ARBA" id="ARBA00023136"/>
    </source>
</evidence>
<evidence type="ECO:0000256" key="7">
    <source>
        <dbReference type="ARBA" id="ARBA00023065"/>
    </source>
</evidence>
<reference evidence="13 14" key="2">
    <citation type="submission" date="2023-10" db="EMBL/GenBank/DDBJ databases">
        <authorList>
            <person name="Han X.F."/>
        </authorList>
    </citation>
    <scope>NUCLEOTIDE SEQUENCE [LARGE SCALE GENOMIC DNA]</scope>
    <source>
        <strain evidence="13 14">KCTC 39840</strain>
    </source>
</reference>
<accession>A0ABU4HQE4</accession>
<dbReference type="InterPro" id="IPR004705">
    <property type="entry name" value="Cation/H_exchanger_CPA1_bac"/>
</dbReference>
<name>A0ABU4HQE4_9ACTN</name>
<dbReference type="RefSeq" id="WP_318597890.1">
    <property type="nucleotide sequence ID" value="NZ_JAWSTH010000035.1"/>
</dbReference>
<feature type="transmembrane region" description="Helical" evidence="10">
    <location>
        <begin position="299"/>
        <end position="327"/>
    </location>
</feature>
<keyword evidence="11" id="KW-0175">Coiled coil</keyword>
<comment type="subcellular location">
    <subcellularLocation>
        <location evidence="1 10">Cell membrane</location>
        <topology evidence="1 10">Multi-pass membrane protein</topology>
    </subcellularLocation>
</comment>
<keyword evidence="6 10" id="KW-0915">Sodium</keyword>
<evidence type="ECO:0000256" key="3">
    <source>
        <dbReference type="ARBA" id="ARBA00022475"/>
    </source>
</evidence>
<feature type="transmembrane region" description="Helical" evidence="10">
    <location>
        <begin position="55"/>
        <end position="72"/>
    </location>
</feature>
<keyword evidence="7 10" id="KW-0406">Ion transport</keyword>
<evidence type="ECO:0000256" key="2">
    <source>
        <dbReference type="ARBA" id="ARBA00022448"/>
    </source>
</evidence>
<evidence type="ECO:0000256" key="11">
    <source>
        <dbReference type="SAM" id="Coils"/>
    </source>
</evidence>
<feature type="transmembrane region" description="Helical" evidence="10">
    <location>
        <begin position="183"/>
        <end position="202"/>
    </location>
</feature>
<feature type="transmembrane region" description="Helical" evidence="10">
    <location>
        <begin position="376"/>
        <end position="399"/>
    </location>
</feature>
<protein>
    <submittedName>
        <fullName evidence="13">Na+/H+ antiporter</fullName>
    </submittedName>
</protein>
<keyword evidence="14" id="KW-1185">Reference proteome</keyword>
<evidence type="ECO:0000259" key="12">
    <source>
        <dbReference type="Pfam" id="PF00999"/>
    </source>
</evidence>
<gene>
    <name evidence="13" type="ORF">R7226_14480</name>
</gene>
<keyword evidence="3 10" id="KW-1003">Cell membrane</keyword>
<feature type="domain" description="Cation/H+ exchanger transmembrane" evidence="12">
    <location>
        <begin position="12"/>
        <end position="399"/>
    </location>
</feature>
<dbReference type="NCBIfam" id="TIGR00831">
    <property type="entry name" value="a_cpa1"/>
    <property type="match status" value="1"/>
</dbReference>
<feature type="transmembrane region" description="Helical" evidence="10">
    <location>
        <begin position="233"/>
        <end position="253"/>
    </location>
</feature>
<evidence type="ECO:0000256" key="5">
    <source>
        <dbReference type="ARBA" id="ARBA00022989"/>
    </source>
</evidence>
<dbReference type="Gene3D" id="6.10.140.1330">
    <property type="match status" value="1"/>
</dbReference>
<evidence type="ECO:0000313" key="13">
    <source>
        <dbReference type="EMBL" id="MDW5595553.1"/>
    </source>
</evidence>
<evidence type="ECO:0000256" key="10">
    <source>
        <dbReference type="RuleBase" id="RU366002"/>
    </source>
</evidence>
<dbReference type="Pfam" id="PF00999">
    <property type="entry name" value="Na_H_Exchanger"/>
    <property type="match status" value="1"/>
</dbReference>
<dbReference type="EMBL" id="JAWSTH010000035">
    <property type="protein sequence ID" value="MDW5595553.1"/>
    <property type="molecule type" value="Genomic_DNA"/>
</dbReference>
<proteinExistence type="inferred from homology"/>
<evidence type="ECO:0000313" key="14">
    <source>
        <dbReference type="Proteomes" id="UP001284601"/>
    </source>
</evidence>
<comment type="caution">
    <text evidence="13">The sequence shown here is derived from an EMBL/GenBank/DDBJ whole genome shotgun (WGS) entry which is preliminary data.</text>
</comment>